<dbReference type="GO" id="GO:0033539">
    <property type="term" value="P:fatty acid beta-oxidation using acyl-CoA dehydrogenase"/>
    <property type="evidence" value="ECO:0007669"/>
    <property type="project" value="TreeGrafter"/>
</dbReference>
<evidence type="ECO:0000259" key="2">
    <source>
        <dbReference type="Pfam" id="PF02771"/>
    </source>
</evidence>
<dbReference type="AlphaFoldDB" id="A0A1K0JCK2"/>
<dbReference type="PANTHER" id="PTHR43884">
    <property type="entry name" value="ACYL-COA DEHYDROGENASE"/>
    <property type="match status" value="1"/>
</dbReference>
<feature type="domain" description="Acyl-CoA dehydrogenase/oxidase N-terminal" evidence="2">
    <location>
        <begin position="6"/>
        <end position="79"/>
    </location>
</feature>
<protein>
    <recommendedName>
        <fullName evidence="2">Acyl-CoA dehydrogenase/oxidase N-terminal domain-containing protein</fullName>
    </recommendedName>
</protein>
<dbReference type="GO" id="GO:0050660">
    <property type="term" value="F:flavin adenine dinucleotide binding"/>
    <property type="evidence" value="ECO:0007669"/>
    <property type="project" value="InterPro"/>
</dbReference>
<proteinExistence type="predicted"/>
<sequence>MNFELSEEHQAFAESVRRFAQDKLAPGALARAHSAQYPWDAAQMLAEQGLLGIAFPEEDGGQGGTLMHAVIAIQEVAFGVPQERGYRAGGQFRTYPHLCGICHGGAEGPLPARPAGGQEAHCARHDRTGSRLGRHGTEDLGAARRRPLCD</sequence>
<organism evidence="3">
    <name type="scientific">Cupriavidus necator</name>
    <name type="common">Alcaligenes eutrophus</name>
    <name type="synonym">Ralstonia eutropha</name>
    <dbReference type="NCBI Taxonomy" id="106590"/>
    <lineage>
        <taxon>Bacteria</taxon>
        <taxon>Pseudomonadati</taxon>
        <taxon>Pseudomonadota</taxon>
        <taxon>Betaproteobacteria</taxon>
        <taxon>Burkholderiales</taxon>
        <taxon>Burkholderiaceae</taxon>
        <taxon>Cupriavidus</taxon>
    </lineage>
</organism>
<evidence type="ECO:0000313" key="3">
    <source>
        <dbReference type="EMBL" id="SCU76864.1"/>
    </source>
</evidence>
<evidence type="ECO:0000256" key="1">
    <source>
        <dbReference type="SAM" id="MobiDB-lite"/>
    </source>
</evidence>
<dbReference type="InterPro" id="IPR009100">
    <property type="entry name" value="AcylCoA_DH/oxidase_NM_dom_sf"/>
</dbReference>
<dbReference type="EMBL" id="FMSH01000277">
    <property type="protein sequence ID" value="SCU76864.1"/>
    <property type="molecule type" value="Genomic_DNA"/>
</dbReference>
<dbReference type="GO" id="GO:0003995">
    <property type="term" value="F:acyl-CoA dehydrogenase activity"/>
    <property type="evidence" value="ECO:0007669"/>
    <property type="project" value="TreeGrafter"/>
</dbReference>
<dbReference type="PANTHER" id="PTHR43884:SF12">
    <property type="entry name" value="ISOVALERYL-COA DEHYDROGENASE, MITOCHONDRIAL-RELATED"/>
    <property type="match status" value="1"/>
</dbReference>
<dbReference type="Pfam" id="PF02771">
    <property type="entry name" value="Acyl-CoA_dh_N"/>
    <property type="match status" value="1"/>
</dbReference>
<dbReference type="Gene3D" id="1.10.540.10">
    <property type="entry name" value="Acyl-CoA dehydrogenase/oxidase, N-terminal domain"/>
    <property type="match status" value="1"/>
</dbReference>
<feature type="compositionally biased region" description="Basic and acidic residues" evidence="1">
    <location>
        <begin position="121"/>
        <end position="150"/>
    </location>
</feature>
<dbReference type="SUPFAM" id="SSF56645">
    <property type="entry name" value="Acyl-CoA dehydrogenase NM domain-like"/>
    <property type="match status" value="1"/>
</dbReference>
<gene>
    <name evidence="3" type="ORF">CNECB9_3480021</name>
</gene>
<dbReference type="InterPro" id="IPR013786">
    <property type="entry name" value="AcylCoA_DH/ox_N"/>
</dbReference>
<accession>A0A1K0JCK2</accession>
<dbReference type="GO" id="GO:0046359">
    <property type="term" value="P:butyrate catabolic process"/>
    <property type="evidence" value="ECO:0007669"/>
    <property type="project" value="TreeGrafter"/>
</dbReference>
<name>A0A1K0JCK2_CUPNE</name>
<reference evidence="3" key="1">
    <citation type="submission" date="2016-09" db="EMBL/GenBank/DDBJ databases">
        <authorList>
            <person name="Capua I."/>
            <person name="De Benedictis P."/>
            <person name="Joannis T."/>
            <person name="Lombin L.H."/>
            <person name="Cattoli G."/>
        </authorList>
    </citation>
    <scope>NUCLEOTIDE SEQUENCE</scope>
    <source>
        <strain evidence="3">B9</strain>
    </source>
</reference>
<dbReference type="InterPro" id="IPR037069">
    <property type="entry name" value="AcylCoA_DH/ox_N_sf"/>
</dbReference>
<feature type="region of interest" description="Disordered" evidence="1">
    <location>
        <begin position="113"/>
        <end position="150"/>
    </location>
</feature>